<sequence length="41" mass="4752">MNKNFNNKISLVILEKEEQNIRKIVTLLRNIPELEIAEVSG</sequence>
<dbReference type="AlphaFoldDB" id="X1EW09"/>
<proteinExistence type="predicted"/>
<dbReference type="EMBL" id="BART01033947">
    <property type="protein sequence ID" value="GAH12818.1"/>
    <property type="molecule type" value="Genomic_DNA"/>
</dbReference>
<organism evidence="1">
    <name type="scientific">marine sediment metagenome</name>
    <dbReference type="NCBI Taxonomy" id="412755"/>
    <lineage>
        <taxon>unclassified sequences</taxon>
        <taxon>metagenomes</taxon>
        <taxon>ecological metagenomes</taxon>
    </lineage>
</organism>
<comment type="caution">
    <text evidence="1">The sequence shown here is derived from an EMBL/GenBank/DDBJ whole genome shotgun (WGS) entry which is preliminary data.</text>
</comment>
<name>X1EW09_9ZZZZ</name>
<evidence type="ECO:0000313" key="1">
    <source>
        <dbReference type="EMBL" id="GAH12818.1"/>
    </source>
</evidence>
<protein>
    <submittedName>
        <fullName evidence="1">Uncharacterized protein</fullName>
    </submittedName>
</protein>
<feature type="non-terminal residue" evidence="1">
    <location>
        <position position="41"/>
    </location>
</feature>
<accession>X1EW09</accession>
<reference evidence="1" key="1">
    <citation type="journal article" date="2014" name="Front. Microbiol.">
        <title>High frequency of phylogenetically diverse reductive dehalogenase-homologous genes in deep subseafloor sedimentary metagenomes.</title>
        <authorList>
            <person name="Kawai M."/>
            <person name="Futagami T."/>
            <person name="Toyoda A."/>
            <person name="Takaki Y."/>
            <person name="Nishi S."/>
            <person name="Hori S."/>
            <person name="Arai W."/>
            <person name="Tsubouchi T."/>
            <person name="Morono Y."/>
            <person name="Uchiyama I."/>
            <person name="Ito T."/>
            <person name="Fujiyama A."/>
            <person name="Inagaki F."/>
            <person name="Takami H."/>
        </authorList>
    </citation>
    <scope>NUCLEOTIDE SEQUENCE</scope>
    <source>
        <strain evidence="1">Expedition CK06-06</strain>
    </source>
</reference>
<gene>
    <name evidence="1" type="ORF">S01H4_58165</name>
</gene>